<accession>A0A7X6BC65</accession>
<evidence type="ECO:0000313" key="4">
    <source>
        <dbReference type="EMBL" id="NJB96317.1"/>
    </source>
</evidence>
<proteinExistence type="predicted"/>
<dbReference type="NCBIfam" id="TIGR02595">
    <property type="entry name" value="PEP_CTERM"/>
    <property type="match status" value="1"/>
</dbReference>
<gene>
    <name evidence="4" type="ORF">GGR89_000609</name>
</gene>
<feature type="chain" id="PRO_5031458529" evidence="1">
    <location>
        <begin position="21"/>
        <end position="372"/>
    </location>
</feature>
<comment type="caution">
    <text evidence="4">The sequence shown here is derived from an EMBL/GenBank/DDBJ whole genome shotgun (WGS) entry which is preliminary data.</text>
</comment>
<feature type="domain" description="Ice-binding protein C-terminal" evidence="2">
    <location>
        <begin position="342"/>
        <end position="366"/>
    </location>
</feature>
<dbReference type="EMBL" id="JAATJB010000001">
    <property type="protein sequence ID" value="NJB96317.1"/>
    <property type="molecule type" value="Genomic_DNA"/>
</dbReference>
<dbReference type="InterPro" id="IPR026588">
    <property type="entry name" value="Choice_anch_A"/>
</dbReference>
<dbReference type="AlphaFoldDB" id="A0A7X6BC65"/>
<dbReference type="NCBIfam" id="TIGR04215">
    <property type="entry name" value="choice_anch_A"/>
    <property type="match status" value="1"/>
</dbReference>
<keyword evidence="5" id="KW-1185">Reference proteome</keyword>
<dbReference type="Pfam" id="PF07589">
    <property type="entry name" value="PEP-CTERM"/>
    <property type="match status" value="1"/>
</dbReference>
<dbReference type="Pfam" id="PF20597">
    <property type="entry name" value="pAdhesive_15"/>
    <property type="match status" value="1"/>
</dbReference>
<organism evidence="4 5">
    <name type="scientific">Sphingomonas trueperi</name>
    <dbReference type="NCBI Taxonomy" id="53317"/>
    <lineage>
        <taxon>Bacteria</taxon>
        <taxon>Pseudomonadati</taxon>
        <taxon>Pseudomonadota</taxon>
        <taxon>Alphaproteobacteria</taxon>
        <taxon>Sphingomonadales</taxon>
        <taxon>Sphingomonadaceae</taxon>
        <taxon>Sphingomonas</taxon>
    </lineage>
</organism>
<evidence type="ECO:0000259" key="3">
    <source>
        <dbReference type="Pfam" id="PF20597"/>
    </source>
</evidence>
<dbReference type="Proteomes" id="UP000531251">
    <property type="component" value="Unassembled WGS sequence"/>
</dbReference>
<sequence>MRLLSVAAIAAVLVASPALAMPDPAAGLQAMRELNLVVFDTLTTNGQEVEGRTFVGQLAAANFTNFGIGNTSQGAATSSFDVLSVVGNANGSFRLKAGYQNGANGIVGTTARVGGDVRSIDFNTAGGVNGALLAGGNLTGTFNINSNVVRYGGTAVSGLNGAVKDSSLAAGGANDVAAGLQNQMRALQANLTALSSQLATLPSLATITSAANALDYSGAQNGYAVFTMTEAAFEDPNANFDLLFNGMSGGMTTIINVLGTNLVAQGNVNSKLLNQSVIWNFHQAESLSLKGFHGSILAPDATVSNSSALEGSIVARNFTLNGEIHLGTYNGTSSFSPPPSGVPEPASWAMFLLGFGALGAILRRRRVPLVAA</sequence>
<feature type="signal peptide" evidence="1">
    <location>
        <begin position="1"/>
        <end position="20"/>
    </location>
</feature>
<dbReference type="NCBIfam" id="NF035944">
    <property type="entry name" value="PEPxxWA-CTERM"/>
    <property type="match status" value="1"/>
</dbReference>
<evidence type="ECO:0000256" key="1">
    <source>
        <dbReference type="SAM" id="SignalP"/>
    </source>
</evidence>
<dbReference type="RefSeq" id="WP_167712707.1">
    <property type="nucleotide sequence ID" value="NZ_BAAADY010000001.1"/>
</dbReference>
<name>A0A7X6BC65_9SPHN</name>
<feature type="domain" description="Choice-of-anchor A" evidence="3">
    <location>
        <begin position="123"/>
        <end position="326"/>
    </location>
</feature>
<protein>
    <submittedName>
        <fullName evidence="4">Choice-of-anchor A domain-containing protein</fullName>
    </submittedName>
</protein>
<reference evidence="4 5" key="1">
    <citation type="submission" date="2020-03" db="EMBL/GenBank/DDBJ databases">
        <title>Genomic Encyclopedia of Type Strains, Phase IV (KMG-IV): sequencing the most valuable type-strain genomes for metagenomic binning, comparative biology and taxonomic classification.</title>
        <authorList>
            <person name="Goeker M."/>
        </authorList>
    </citation>
    <scope>NUCLEOTIDE SEQUENCE [LARGE SCALE GENOMIC DNA]</scope>
    <source>
        <strain evidence="4 5">DSM 7225</strain>
    </source>
</reference>
<keyword evidence="1" id="KW-0732">Signal</keyword>
<evidence type="ECO:0000259" key="2">
    <source>
        <dbReference type="Pfam" id="PF07589"/>
    </source>
</evidence>
<dbReference type="InterPro" id="IPR013424">
    <property type="entry name" value="Ice-binding_C"/>
</dbReference>
<evidence type="ECO:0000313" key="5">
    <source>
        <dbReference type="Proteomes" id="UP000531251"/>
    </source>
</evidence>